<dbReference type="EMBL" id="AP019800">
    <property type="protein sequence ID" value="BBL92363.1"/>
    <property type="molecule type" value="Genomic_DNA"/>
</dbReference>
<accession>A0A510IF72</accession>
<organism evidence="1 2">
    <name type="scientific">Vibrio rotiferianus</name>
    <dbReference type="NCBI Taxonomy" id="190895"/>
    <lineage>
        <taxon>Bacteria</taxon>
        <taxon>Pseudomonadati</taxon>
        <taxon>Pseudomonadota</taxon>
        <taxon>Gammaproteobacteria</taxon>
        <taxon>Vibrionales</taxon>
        <taxon>Vibrionaceae</taxon>
        <taxon>Vibrio</taxon>
    </lineage>
</organism>
<keyword evidence="1" id="KW-0614">Plasmid</keyword>
<protein>
    <submittedName>
        <fullName evidence="1">Uncharacterized protein</fullName>
    </submittedName>
</protein>
<reference evidence="2" key="1">
    <citation type="submission" date="2019-07" db="EMBL/GenBank/DDBJ databases">
        <title>Complete Genome Sequences of Vibrion rotiferianus strain AM7.</title>
        <authorList>
            <person name="Miyazaki K."/>
            <person name="Wiseschart A."/>
            <person name="Pootanakit K."/>
            <person name="Ishimori K."/>
            <person name="Kitahara K."/>
        </authorList>
    </citation>
    <scope>NUCLEOTIDE SEQUENCE [LARGE SCALE GENOMIC DNA]</scope>
    <source>
        <strain evidence="2">AM7</strain>
        <plasmid evidence="2">pam7 dna</plasmid>
    </source>
</reference>
<evidence type="ECO:0000313" key="1">
    <source>
        <dbReference type="EMBL" id="BBL92363.1"/>
    </source>
</evidence>
<sequence>MNKRSIICDGLAGFWVNQPIRSTYYEQVKDIELRGTTIPRVAGTLLAIDLYCLSINNLEKSIQ</sequence>
<geneLocation type="plasmid" evidence="2">
    <name>pam7 dna</name>
</geneLocation>
<dbReference type="Proteomes" id="UP000315115">
    <property type="component" value="Plasmid pAM7"/>
</dbReference>
<dbReference type="AlphaFoldDB" id="A0A510IF72"/>
<proteinExistence type="predicted"/>
<evidence type="ECO:0000313" key="2">
    <source>
        <dbReference type="Proteomes" id="UP000315115"/>
    </source>
</evidence>
<gene>
    <name evidence="1" type="ORF">VroAM7_50160</name>
</gene>
<name>A0A510IF72_9VIBR</name>